<proteinExistence type="predicted"/>
<dbReference type="PANTHER" id="PTHR33376:SF2">
    <property type="entry name" value="DICARBOXYLATE-BINDING PERIPLASMIC PROTEIN"/>
    <property type="match status" value="1"/>
</dbReference>
<dbReference type="NCBIfam" id="NF037995">
    <property type="entry name" value="TRAP_S1"/>
    <property type="match status" value="1"/>
</dbReference>
<dbReference type="Proteomes" id="UP000548978">
    <property type="component" value="Unassembled WGS sequence"/>
</dbReference>
<dbReference type="CDD" id="cd13671">
    <property type="entry name" value="PBP2_TRAP_SBP_like_3"/>
    <property type="match status" value="1"/>
</dbReference>
<dbReference type="InterPro" id="IPR038404">
    <property type="entry name" value="TRAP_DctP_sf"/>
</dbReference>
<dbReference type="PANTHER" id="PTHR33376">
    <property type="match status" value="1"/>
</dbReference>
<keyword evidence="1" id="KW-0732">Signal</keyword>
<comment type="caution">
    <text evidence="2">The sequence shown here is derived from an EMBL/GenBank/DDBJ whole genome shotgun (WGS) entry which is preliminary data.</text>
</comment>
<dbReference type="InterPro" id="IPR018389">
    <property type="entry name" value="DctP_fam"/>
</dbReference>
<evidence type="ECO:0000256" key="1">
    <source>
        <dbReference type="ARBA" id="ARBA00022729"/>
    </source>
</evidence>
<dbReference type="Pfam" id="PF03480">
    <property type="entry name" value="DctP"/>
    <property type="match status" value="1"/>
</dbReference>
<dbReference type="PIRSF" id="PIRSF006470">
    <property type="entry name" value="DctB"/>
    <property type="match status" value="1"/>
</dbReference>
<evidence type="ECO:0000313" key="3">
    <source>
        <dbReference type="Proteomes" id="UP000548978"/>
    </source>
</evidence>
<dbReference type="InterPro" id="IPR006311">
    <property type="entry name" value="TAT_signal"/>
</dbReference>
<accession>A0A7W9A370</accession>
<dbReference type="NCBIfam" id="TIGR00787">
    <property type="entry name" value="dctP"/>
    <property type="match status" value="1"/>
</dbReference>
<gene>
    <name evidence="2" type="ORF">FHS65_001025</name>
</gene>
<dbReference type="InterPro" id="IPR004682">
    <property type="entry name" value="TRAP_DctP"/>
</dbReference>
<dbReference type="GO" id="GO:0030288">
    <property type="term" value="C:outer membrane-bounded periplasmic space"/>
    <property type="evidence" value="ECO:0007669"/>
    <property type="project" value="InterPro"/>
</dbReference>
<sequence>MIPTRRHLLHTGLIGAGAAALSGCGTATGTGSGGPRLLHAADVHPADYPTVTAVKWMGEELGRLTDGRLGIRSFPSGQLGNEDDSIGLARFQAIDICRVAAAALNNAFPETSLLCLPYVFRSVEHMRAVVDGDIGTQLLNVFEGRGLVGLAYYDAAPRSVYNVRRPVYEPADMKGLKIRAPQSDIFLDTVRAMGANPTPLTFGAVFSSLQTHLIDGAENNWPSYQSSRQFEVARYWSDTRHLHSPDALLISKASMDALTPADRDLVRDVARRSVPLMRAEWDKREADARAAVIAAGTQVNEVDLAAFARAVEPVNAKYTAGAGLKPLYEQITAAA</sequence>
<dbReference type="GO" id="GO:0030246">
    <property type="term" value="F:carbohydrate binding"/>
    <property type="evidence" value="ECO:0007669"/>
    <property type="project" value="TreeGrafter"/>
</dbReference>
<name>A0A7W9A370_9CAUL</name>
<evidence type="ECO:0000313" key="2">
    <source>
        <dbReference type="EMBL" id="MBB5660285.1"/>
    </source>
</evidence>
<dbReference type="PROSITE" id="PS51318">
    <property type="entry name" value="TAT"/>
    <property type="match status" value="1"/>
</dbReference>
<dbReference type="Gene3D" id="3.40.190.170">
    <property type="entry name" value="Bacterial extracellular solute-binding protein, family 7"/>
    <property type="match status" value="1"/>
</dbReference>
<keyword evidence="2" id="KW-0675">Receptor</keyword>
<protein>
    <submittedName>
        <fullName evidence="2">Tripartite ATP-independent transporter DctP family solute receptor</fullName>
    </submittedName>
</protein>
<keyword evidence="3" id="KW-1185">Reference proteome</keyword>
<dbReference type="AlphaFoldDB" id="A0A7W9A370"/>
<dbReference type="RefSeq" id="WP_206423392.1">
    <property type="nucleotide sequence ID" value="NZ_JACIJB010000002.1"/>
</dbReference>
<dbReference type="GO" id="GO:0055085">
    <property type="term" value="P:transmembrane transport"/>
    <property type="evidence" value="ECO:0007669"/>
    <property type="project" value="InterPro"/>
</dbReference>
<reference evidence="2 3" key="1">
    <citation type="submission" date="2020-08" db="EMBL/GenBank/DDBJ databases">
        <title>Genomic Encyclopedia of Type Strains, Phase IV (KMG-IV): sequencing the most valuable type-strain genomes for metagenomic binning, comparative biology and taxonomic classification.</title>
        <authorList>
            <person name="Goeker M."/>
        </authorList>
    </citation>
    <scope>NUCLEOTIDE SEQUENCE [LARGE SCALE GENOMIC DNA]</scope>
    <source>
        <strain evidence="2 3">DSM 24448</strain>
    </source>
</reference>
<dbReference type="EMBL" id="JACIJB010000002">
    <property type="protein sequence ID" value="MBB5660285.1"/>
    <property type="molecule type" value="Genomic_DNA"/>
</dbReference>
<organism evidence="2 3">
    <name type="scientific">Brevundimonas halotolerans</name>
    <dbReference type="NCBI Taxonomy" id="69670"/>
    <lineage>
        <taxon>Bacteria</taxon>
        <taxon>Pseudomonadati</taxon>
        <taxon>Pseudomonadota</taxon>
        <taxon>Alphaproteobacteria</taxon>
        <taxon>Caulobacterales</taxon>
        <taxon>Caulobacteraceae</taxon>
        <taxon>Brevundimonas</taxon>
    </lineage>
</organism>
<dbReference type="PROSITE" id="PS51257">
    <property type="entry name" value="PROKAR_LIPOPROTEIN"/>
    <property type="match status" value="1"/>
</dbReference>